<feature type="domain" description="CAAX prenyl protease 2/Lysostaphin resistance protein A-like" evidence="2">
    <location>
        <begin position="127"/>
        <end position="225"/>
    </location>
</feature>
<sequence>MILSNRRQVPLIALVPFLLIAFGLAWGILALFIFLPNQMTKIFGELTGQHPLFYLAVYAPAIAAFIVVTYYSGLGGLRCYLARLLLWRCSPAWYVFLIVGIPLVFFGGAALKGNLFTEPFPFSSFQSLTVALVLTAIKGPVEELGWRGVALPLLQRKMKPIWAGLILGVIWGFWHLPAFLLSGTPQSAWSFAPFFFGTIALSVIVTPLFNISHGSILLPALFHFILINPVWPDAQPYDTYLFMVVAILIVWFNRKTMFNKEGAITEVIPQAEGGVIPRDLGNGTGRSS</sequence>
<dbReference type="InterPro" id="IPR003675">
    <property type="entry name" value="Rce1/LyrA-like_dom"/>
</dbReference>
<dbReference type="GO" id="GO:0008237">
    <property type="term" value="F:metallopeptidase activity"/>
    <property type="evidence" value="ECO:0007669"/>
    <property type="project" value="UniProtKB-KW"/>
</dbReference>
<evidence type="ECO:0000259" key="2">
    <source>
        <dbReference type="Pfam" id="PF02517"/>
    </source>
</evidence>
<reference evidence="3 4" key="1">
    <citation type="submission" date="2021-02" db="EMBL/GenBank/DDBJ databases">
        <title>Activity-based single-cell genomes from oceanic crustal fluid captures similar information to metagenomic and metatranscriptomic surveys with orders of magnitude less sampling.</title>
        <authorList>
            <person name="D'Angelo T.S."/>
            <person name="Orcutt B.N."/>
        </authorList>
    </citation>
    <scope>NUCLEOTIDE SEQUENCE [LARGE SCALE GENOMIC DNA]</scope>
    <source>
        <strain evidence="3">AH-315-G02</strain>
    </source>
</reference>
<feature type="transmembrane region" description="Helical" evidence="1">
    <location>
        <begin position="188"/>
        <end position="209"/>
    </location>
</feature>
<keyword evidence="3" id="KW-0645">Protease</keyword>
<keyword evidence="1" id="KW-0472">Membrane</keyword>
<dbReference type="PANTHER" id="PTHR35797">
    <property type="entry name" value="PROTEASE-RELATED"/>
    <property type="match status" value="1"/>
</dbReference>
<name>A0ABS3AZC7_9BACT</name>
<evidence type="ECO:0000313" key="4">
    <source>
        <dbReference type="Proteomes" id="UP000717534"/>
    </source>
</evidence>
<keyword evidence="4" id="KW-1185">Reference proteome</keyword>
<dbReference type="PANTHER" id="PTHR35797:SF1">
    <property type="entry name" value="PROTEASE"/>
    <property type="match status" value="1"/>
</dbReference>
<evidence type="ECO:0000256" key="1">
    <source>
        <dbReference type="SAM" id="Phobius"/>
    </source>
</evidence>
<gene>
    <name evidence="3" type="ORF">JYU06_04070</name>
</gene>
<organism evidence="3 4">
    <name type="scientific">Desulfotalea psychrophila</name>
    <dbReference type="NCBI Taxonomy" id="84980"/>
    <lineage>
        <taxon>Bacteria</taxon>
        <taxon>Pseudomonadati</taxon>
        <taxon>Thermodesulfobacteriota</taxon>
        <taxon>Desulfobulbia</taxon>
        <taxon>Desulfobulbales</taxon>
        <taxon>Desulfocapsaceae</taxon>
        <taxon>Desulfotalea</taxon>
    </lineage>
</organism>
<dbReference type="InterPro" id="IPR042150">
    <property type="entry name" value="MmRce1-like"/>
</dbReference>
<dbReference type="Pfam" id="PF02517">
    <property type="entry name" value="Rce1-like"/>
    <property type="match status" value="1"/>
</dbReference>
<dbReference type="EMBL" id="JAFITO010000038">
    <property type="protein sequence ID" value="MBN4068680.1"/>
    <property type="molecule type" value="Genomic_DNA"/>
</dbReference>
<feature type="transmembrane region" description="Helical" evidence="1">
    <location>
        <begin position="55"/>
        <end position="81"/>
    </location>
</feature>
<accession>A0ABS3AZC7</accession>
<feature type="transmembrane region" description="Helical" evidence="1">
    <location>
        <begin position="237"/>
        <end position="253"/>
    </location>
</feature>
<proteinExistence type="predicted"/>
<keyword evidence="1" id="KW-0812">Transmembrane</keyword>
<protein>
    <submittedName>
        <fullName evidence="3">CPBP family intramembrane metalloprotease</fullName>
    </submittedName>
</protein>
<keyword evidence="3" id="KW-0482">Metalloprotease</keyword>
<keyword evidence="1" id="KW-1133">Transmembrane helix</keyword>
<comment type="caution">
    <text evidence="3">The sequence shown here is derived from an EMBL/GenBank/DDBJ whole genome shotgun (WGS) entry which is preliminary data.</text>
</comment>
<keyword evidence="3" id="KW-0378">Hydrolase</keyword>
<feature type="transmembrane region" description="Helical" evidence="1">
    <location>
        <begin position="12"/>
        <end position="35"/>
    </location>
</feature>
<dbReference type="Proteomes" id="UP000717534">
    <property type="component" value="Unassembled WGS sequence"/>
</dbReference>
<feature type="transmembrane region" description="Helical" evidence="1">
    <location>
        <begin position="161"/>
        <end position="182"/>
    </location>
</feature>
<evidence type="ECO:0000313" key="3">
    <source>
        <dbReference type="EMBL" id="MBN4068680.1"/>
    </source>
</evidence>
<feature type="transmembrane region" description="Helical" evidence="1">
    <location>
        <begin position="93"/>
        <end position="111"/>
    </location>
</feature>